<proteinExistence type="inferred from homology"/>
<keyword evidence="2 3" id="KW-0813">Transport</keyword>
<dbReference type="SUPFAM" id="SSF74788">
    <property type="entry name" value="Cullin repeat-like"/>
    <property type="match status" value="1"/>
</dbReference>
<dbReference type="InterPro" id="IPR004140">
    <property type="entry name" value="Exo70"/>
</dbReference>
<dbReference type="AlphaFoldDB" id="A0AAD4X5W4"/>
<dbReference type="PANTHER" id="PTHR12542">
    <property type="entry name" value="EXOCYST COMPLEX PROTEIN EXO70"/>
    <property type="match status" value="1"/>
</dbReference>
<feature type="domain" description="Exocyst complex subunit Exo70 C-terminal" evidence="5">
    <location>
        <begin position="249"/>
        <end position="614"/>
    </location>
</feature>
<comment type="function">
    <text evidence="3">Component of the exocyst complex.</text>
</comment>
<accession>A0AAD4X5W4</accession>
<dbReference type="InterPro" id="IPR046364">
    <property type="entry name" value="Exo70_C"/>
</dbReference>
<protein>
    <recommendedName>
        <fullName evidence="3">Exocyst subunit Exo70 family protein</fullName>
    </recommendedName>
</protein>
<dbReference type="Pfam" id="PF20669">
    <property type="entry name" value="Exo70_N"/>
    <property type="match status" value="1"/>
</dbReference>
<evidence type="ECO:0000313" key="6">
    <source>
        <dbReference type="EMBL" id="KAI3850880.1"/>
    </source>
</evidence>
<feature type="region of interest" description="Disordered" evidence="4">
    <location>
        <begin position="1"/>
        <end position="29"/>
    </location>
</feature>
<dbReference type="EMBL" id="JAJJMB010015988">
    <property type="protein sequence ID" value="KAI3850880.1"/>
    <property type="molecule type" value="Genomic_DNA"/>
</dbReference>
<dbReference type="InterPro" id="IPR016159">
    <property type="entry name" value="Cullin_repeat-like_dom_sf"/>
</dbReference>
<keyword evidence="7" id="KW-1185">Reference proteome</keyword>
<dbReference type="Pfam" id="PF03081">
    <property type="entry name" value="Exo70_C"/>
    <property type="match status" value="1"/>
</dbReference>
<evidence type="ECO:0000256" key="1">
    <source>
        <dbReference type="ARBA" id="ARBA00006756"/>
    </source>
</evidence>
<evidence type="ECO:0000313" key="7">
    <source>
        <dbReference type="Proteomes" id="UP001202328"/>
    </source>
</evidence>
<feature type="compositionally biased region" description="Low complexity" evidence="4">
    <location>
        <begin position="14"/>
        <end position="24"/>
    </location>
</feature>
<evidence type="ECO:0000256" key="4">
    <source>
        <dbReference type="SAM" id="MobiDB-lite"/>
    </source>
</evidence>
<name>A0AAD4X5W4_9MAGN</name>
<dbReference type="GO" id="GO:0015031">
    <property type="term" value="P:protein transport"/>
    <property type="evidence" value="ECO:0007669"/>
    <property type="project" value="UniProtKB-KW"/>
</dbReference>
<dbReference type="GO" id="GO:0000145">
    <property type="term" value="C:exocyst"/>
    <property type="evidence" value="ECO:0007669"/>
    <property type="project" value="InterPro"/>
</dbReference>
<evidence type="ECO:0000256" key="2">
    <source>
        <dbReference type="ARBA" id="ARBA00022448"/>
    </source>
</evidence>
<keyword evidence="3" id="KW-0268">Exocytosis</keyword>
<dbReference type="Gene3D" id="1.20.1280.170">
    <property type="entry name" value="Exocyst complex component Exo70"/>
    <property type="match status" value="1"/>
</dbReference>
<sequence length="652" mass="74526">MPKKGMRSVYHINPSKPTSSSSSPYNFPLRNGTPPRPLFSFSESMIAETISNAEQKISKWNQETSSYAKVTSLFYESREEARDYINCVNDLQRAMHFLLTENPSSEKLIRSQQLMQVSMKRLQKEFYQILSTNRDHFDPESISNCSSVTSRSSLSDYEEEYDNGFEDEIQEVENSITEVERVSVLAISDLKIIADCMISSGYGKECVKIYKLIRKSIIDEGLYRLGIEKMTCQKIQRLDWEIIELKLENWLKSVKIAVTTLFSSERILCDQVFYSSDSIRESCFTEISKEGAVILFSFPELVLKSKKSSSEKIFRILELHNSVSEIWPEIESIFSFEPTSFIRNQALSSLQALGDSVRIMLSEFETTVQKDSSKVPVLGGGIHPLTEYGMSFIAQLSDYSIILLNLMEGWELSVQTRLPESYFSPPNPNESPISAISIRFAWLILVLICKLDGKAELYKDVTLSYLFLTNNLHFIVSKVRTSNLSFLLGEDWISKQEIKVKQYAWNYERLGWEKVVSVLSPVNSMGNASPDEMNNLLKRFSLAFEQVYRSQSSWIVPDSKLRNEIKVSICSKLLPLYRSLFDKYRVTLQGEQRSLGDSSSVMFSPDDLGNYLSDLFYGNASSTTTSTKSASTHSSRVAMVRLNFRPRRCFSF</sequence>
<dbReference type="Proteomes" id="UP001202328">
    <property type="component" value="Unassembled WGS sequence"/>
</dbReference>
<evidence type="ECO:0000259" key="5">
    <source>
        <dbReference type="Pfam" id="PF03081"/>
    </source>
</evidence>
<comment type="caution">
    <text evidence="6">The sequence shown here is derived from an EMBL/GenBank/DDBJ whole genome shotgun (WGS) entry which is preliminary data.</text>
</comment>
<dbReference type="GO" id="GO:0005546">
    <property type="term" value="F:phosphatidylinositol-4,5-bisphosphate binding"/>
    <property type="evidence" value="ECO:0007669"/>
    <property type="project" value="InterPro"/>
</dbReference>
<evidence type="ECO:0000256" key="3">
    <source>
        <dbReference type="RuleBase" id="RU365026"/>
    </source>
</evidence>
<keyword evidence="3" id="KW-0653">Protein transport</keyword>
<gene>
    <name evidence="6" type="ORF">MKW98_012873</name>
</gene>
<comment type="similarity">
    <text evidence="1 3">Belongs to the EXO70 family.</text>
</comment>
<organism evidence="6 7">
    <name type="scientific">Papaver atlanticum</name>
    <dbReference type="NCBI Taxonomy" id="357466"/>
    <lineage>
        <taxon>Eukaryota</taxon>
        <taxon>Viridiplantae</taxon>
        <taxon>Streptophyta</taxon>
        <taxon>Embryophyta</taxon>
        <taxon>Tracheophyta</taxon>
        <taxon>Spermatophyta</taxon>
        <taxon>Magnoliopsida</taxon>
        <taxon>Ranunculales</taxon>
        <taxon>Papaveraceae</taxon>
        <taxon>Papaveroideae</taxon>
        <taxon>Papaver</taxon>
    </lineage>
</organism>
<dbReference type="GO" id="GO:0006887">
    <property type="term" value="P:exocytosis"/>
    <property type="evidence" value="ECO:0007669"/>
    <property type="project" value="UniProtKB-KW"/>
</dbReference>
<reference evidence="6" key="1">
    <citation type="submission" date="2022-04" db="EMBL/GenBank/DDBJ databases">
        <title>A functionally conserved STORR gene fusion in Papaver species that diverged 16.8 million years ago.</title>
        <authorList>
            <person name="Catania T."/>
        </authorList>
    </citation>
    <scope>NUCLEOTIDE SEQUENCE</scope>
    <source>
        <strain evidence="6">S-188037</strain>
    </source>
</reference>
<dbReference type="PANTHER" id="PTHR12542:SF17">
    <property type="entry name" value="EXOCYST SUBUNIT EXO70 FAMILY PROTEIN"/>
    <property type="match status" value="1"/>
</dbReference>